<gene>
    <name evidence="4" type="ORF">DO021_15055</name>
    <name evidence="3" type="ORF">EYB58_12350</name>
</gene>
<protein>
    <submittedName>
        <fullName evidence="4">Preprotein translocase subunit TatB</fullName>
    </submittedName>
</protein>
<dbReference type="RefSeq" id="WP_111958134.1">
    <property type="nucleotide sequence ID" value="NZ_CP036313.1"/>
</dbReference>
<dbReference type="Proteomes" id="UP000293902">
    <property type="component" value="Chromosome"/>
</dbReference>
<evidence type="ECO:0000256" key="1">
    <source>
        <dbReference type="ARBA" id="ARBA00008984"/>
    </source>
</evidence>
<dbReference type="Proteomes" id="UP000248798">
    <property type="component" value="Unassembled WGS sequence"/>
</dbReference>
<dbReference type="PANTHER" id="PTHR33279:SF6">
    <property type="entry name" value="SULFUR CARRIER PROTEIN YEDF-RELATED"/>
    <property type="match status" value="1"/>
</dbReference>
<reference evidence="4 5" key="1">
    <citation type="submission" date="2018-06" db="EMBL/GenBank/DDBJ databases">
        <title>Complete Genome Sequence of Desulfobacter hydrogenophilus (DSM3380).</title>
        <authorList>
            <person name="Marietou A."/>
            <person name="Schreiber L."/>
            <person name="Marshall I."/>
            <person name="Jorgensen B."/>
        </authorList>
    </citation>
    <scope>NUCLEOTIDE SEQUENCE [LARGE SCALE GENOMIC DNA]</scope>
    <source>
        <strain evidence="4 5">DSM 3380</strain>
    </source>
</reference>
<evidence type="ECO:0000313" key="6">
    <source>
        <dbReference type="Proteomes" id="UP000293902"/>
    </source>
</evidence>
<feature type="domain" description="UPF0033" evidence="2">
    <location>
        <begin position="3"/>
        <end position="71"/>
    </location>
</feature>
<comment type="similarity">
    <text evidence="1">Belongs to the sulfur carrier protein TusA family.</text>
</comment>
<dbReference type="Gene3D" id="3.30.110.40">
    <property type="entry name" value="TusA-like domain"/>
    <property type="match status" value="1"/>
</dbReference>
<dbReference type="InterPro" id="IPR001455">
    <property type="entry name" value="TusA-like"/>
</dbReference>
<dbReference type="SUPFAM" id="SSF64307">
    <property type="entry name" value="SirA-like"/>
    <property type="match status" value="1"/>
</dbReference>
<accession>A0A328F9T4</accession>
<evidence type="ECO:0000313" key="3">
    <source>
        <dbReference type="EMBL" id="QBH13646.1"/>
    </source>
</evidence>
<dbReference type="AlphaFoldDB" id="A0A328F9T4"/>
<name>A0A328F9T4_9BACT</name>
<evidence type="ECO:0000313" key="4">
    <source>
        <dbReference type="EMBL" id="RAM01129.1"/>
    </source>
</evidence>
<dbReference type="Pfam" id="PF01206">
    <property type="entry name" value="TusA"/>
    <property type="match status" value="1"/>
</dbReference>
<dbReference type="CDD" id="cd03421">
    <property type="entry name" value="SirA_like_N"/>
    <property type="match status" value="1"/>
</dbReference>
<sequence>MSKIVDARGLSCPQPVLMTLDAIKSGSDSELEVIVDNMASRENVVRAAESKGWNVSDIKDNAGDTQIFIRKG</sequence>
<dbReference type="OrthoDB" id="9801500at2"/>
<dbReference type="EMBL" id="QLNI01000031">
    <property type="protein sequence ID" value="RAM01129.1"/>
    <property type="molecule type" value="Genomic_DNA"/>
</dbReference>
<evidence type="ECO:0000313" key="5">
    <source>
        <dbReference type="Proteomes" id="UP000248798"/>
    </source>
</evidence>
<dbReference type="EMBL" id="CP036313">
    <property type="protein sequence ID" value="QBH13646.1"/>
    <property type="molecule type" value="Genomic_DNA"/>
</dbReference>
<dbReference type="PANTHER" id="PTHR33279">
    <property type="entry name" value="SULFUR CARRIER PROTEIN YEDF-RELATED"/>
    <property type="match status" value="1"/>
</dbReference>
<dbReference type="InterPro" id="IPR036868">
    <property type="entry name" value="TusA-like_sf"/>
</dbReference>
<proteinExistence type="inferred from homology"/>
<organism evidence="4 5">
    <name type="scientific">Desulfobacter hydrogenophilus</name>
    <dbReference type="NCBI Taxonomy" id="2291"/>
    <lineage>
        <taxon>Bacteria</taxon>
        <taxon>Pseudomonadati</taxon>
        <taxon>Thermodesulfobacteriota</taxon>
        <taxon>Desulfobacteria</taxon>
        <taxon>Desulfobacterales</taxon>
        <taxon>Desulfobacteraceae</taxon>
        <taxon>Desulfobacter</taxon>
    </lineage>
</organism>
<keyword evidence="6" id="KW-1185">Reference proteome</keyword>
<reference evidence="3 6" key="2">
    <citation type="submission" date="2019-02" db="EMBL/GenBank/DDBJ databases">
        <title>Complete genome sequence of Desulfobacter hydrogenophilus AcRS1.</title>
        <authorList>
            <person name="Marietou A."/>
            <person name="Lund M.B."/>
            <person name="Marshall I.P.G."/>
            <person name="Schreiber L."/>
            <person name="Jorgensen B."/>
        </authorList>
    </citation>
    <scope>NUCLEOTIDE SEQUENCE [LARGE SCALE GENOMIC DNA]</scope>
    <source>
        <strain evidence="3 6">AcRS1</strain>
    </source>
</reference>
<evidence type="ECO:0000259" key="2">
    <source>
        <dbReference type="Pfam" id="PF01206"/>
    </source>
</evidence>